<protein>
    <submittedName>
        <fullName evidence="3">Uncharacterized protein</fullName>
    </submittedName>
</protein>
<comment type="caution">
    <text evidence="3">The sequence shown here is derived from an EMBL/GenBank/DDBJ whole genome shotgun (WGS) entry which is preliminary data.</text>
</comment>
<evidence type="ECO:0000313" key="4">
    <source>
        <dbReference type="Proteomes" id="UP001446871"/>
    </source>
</evidence>
<keyword evidence="2" id="KW-1133">Transmembrane helix</keyword>
<proteinExistence type="predicted"/>
<feature type="compositionally biased region" description="Low complexity" evidence="1">
    <location>
        <begin position="288"/>
        <end position="300"/>
    </location>
</feature>
<evidence type="ECO:0000256" key="2">
    <source>
        <dbReference type="SAM" id="Phobius"/>
    </source>
</evidence>
<keyword evidence="2" id="KW-0812">Transmembrane</keyword>
<evidence type="ECO:0000256" key="1">
    <source>
        <dbReference type="SAM" id="MobiDB-lite"/>
    </source>
</evidence>
<keyword evidence="4" id="KW-1185">Reference proteome</keyword>
<accession>A0ABR1VN96</accession>
<evidence type="ECO:0000313" key="3">
    <source>
        <dbReference type="EMBL" id="KAK8072730.1"/>
    </source>
</evidence>
<organism evidence="3 4">
    <name type="scientific">Apiospora saccharicola</name>
    <dbReference type="NCBI Taxonomy" id="335842"/>
    <lineage>
        <taxon>Eukaryota</taxon>
        <taxon>Fungi</taxon>
        <taxon>Dikarya</taxon>
        <taxon>Ascomycota</taxon>
        <taxon>Pezizomycotina</taxon>
        <taxon>Sordariomycetes</taxon>
        <taxon>Xylariomycetidae</taxon>
        <taxon>Amphisphaeriales</taxon>
        <taxon>Apiosporaceae</taxon>
        <taxon>Apiospora</taxon>
    </lineage>
</organism>
<dbReference type="Proteomes" id="UP001446871">
    <property type="component" value="Unassembled WGS sequence"/>
</dbReference>
<gene>
    <name evidence="3" type="ORF">PG996_006078</name>
</gene>
<sequence>MGIYPSHPGVPPAARSVVPPADCKIPVSISDIVFRIGHETERMEIDCFRDKARCGVPKCDPTVSTDRRQLIVPSIPEEENRMMGMPFRNPLVPGSLTDPGLVPPHVGEKGPRGVIPPHCGDPDAVPGPDCPGYHHRQNGTVNVTIAAGVDNNNRTTNSTFVMPALRVINDTNQDINNYQGEQLDYDPTSMGFAIGILILISAFFAWLIIADCSRKYRFKKLLFWRRWSAKTGGSSGDNNEKSKGTASSASSSPSVKPFDAAAQMESGAASGSEGETTLQADPSRENVGAGPASSSTPPPSCLLGRLLLLLPVAHPAT</sequence>
<feature type="transmembrane region" description="Helical" evidence="2">
    <location>
        <begin position="190"/>
        <end position="210"/>
    </location>
</feature>
<name>A0ABR1VN96_9PEZI</name>
<reference evidence="3 4" key="1">
    <citation type="submission" date="2023-01" db="EMBL/GenBank/DDBJ databases">
        <title>Analysis of 21 Apiospora genomes using comparative genomics revels a genus with tremendous synthesis potential of carbohydrate active enzymes and secondary metabolites.</title>
        <authorList>
            <person name="Sorensen T."/>
        </authorList>
    </citation>
    <scope>NUCLEOTIDE SEQUENCE [LARGE SCALE GENOMIC DNA]</scope>
    <source>
        <strain evidence="3 4">CBS 83171</strain>
    </source>
</reference>
<dbReference type="EMBL" id="JAQQWM010000003">
    <property type="protein sequence ID" value="KAK8072730.1"/>
    <property type="molecule type" value="Genomic_DNA"/>
</dbReference>
<keyword evidence="2" id="KW-0472">Membrane</keyword>
<feature type="region of interest" description="Disordered" evidence="1">
    <location>
        <begin position="231"/>
        <end position="300"/>
    </location>
</feature>